<dbReference type="FunFam" id="1.10.640.10:FF:000006">
    <property type="entry name" value="Double oxidase: two peroxidase domains"/>
    <property type="match status" value="1"/>
</dbReference>
<keyword evidence="3" id="KW-1185">Reference proteome</keyword>
<keyword evidence="1" id="KW-0560">Oxidoreductase</keyword>
<accession>A0A914CQ69</accession>
<dbReference type="PANTHER" id="PTHR11475">
    <property type="entry name" value="OXIDASE/PEROXIDASE"/>
    <property type="match status" value="1"/>
</dbReference>
<dbReference type="PRINTS" id="PR00457">
    <property type="entry name" value="ANPEROXIDASE"/>
</dbReference>
<name>A0A914CQ69_9BILA</name>
<dbReference type="GO" id="GO:0006979">
    <property type="term" value="P:response to oxidative stress"/>
    <property type="evidence" value="ECO:0007669"/>
    <property type="project" value="InterPro"/>
</dbReference>
<keyword evidence="1" id="KW-0575">Peroxidase</keyword>
<dbReference type="GO" id="GO:0046872">
    <property type="term" value="F:metal ion binding"/>
    <property type="evidence" value="ECO:0007669"/>
    <property type="project" value="UniProtKB-KW"/>
</dbReference>
<sequence length="573" mass="64893">MIMQFGQLVDHELTHSPIARGPNDEILNCTRCDSPTSLSVHCMPLRVDAGDPFFPTHYPNGEPRCLPFARSLLGQLSLGYRNQLNQLTAFIDGSVVYGSTLCEANRLRLFQRGLMNFTDLGKEMALPQGNQEHDCRSLPFHPCFVAGDERNSHQPGLTIMHTFFLREHNRLATKLFEINPHWSDERLFQEARRILIAEEQNIVFNEFLPKLIGWNLLHEYDLVPLKSGYYTRYDETCDAAISHPFATAAYRFGHTLIRRMFPRLDPSYKKMADPVDLAAHFGNVSPLYNASAGGMDSMLMGLLGTPSMAFDRHITSAVRDHLFERRGEPTSGMDLISLNILRARDHGVQPYNSFRPLCGLKKAETWSDLSGEMDESAIAALKSVYESVDDIDLFPGLTAEKPRKGALLGYTMSCLLAEQFRRLKKCDRFYYENHNAAARFTPAQLQEIRKVKLGKILCENSHHLQSIQPNVFDLPDDLMNAPIKCSDFEGINLEQWREKAFCELSGQRVHLGETKHITPCVTCTCTNEGMECHPIRIVNCEKLLLRASIKEIRKDTACTIQCSSFLTASAKEL</sequence>
<organism evidence="3 4">
    <name type="scientific">Acrobeloides nanus</name>
    <dbReference type="NCBI Taxonomy" id="290746"/>
    <lineage>
        <taxon>Eukaryota</taxon>
        <taxon>Metazoa</taxon>
        <taxon>Ecdysozoa</taxon>
        <taxon>Nematoda</taxon>
        <taxon>Chromadorea</taxon>
        <taxon>Rhabditida</taxon>
        <taxon>Tylenchina</taxon>
        <taxon>Cephalobomorpha</taxon>
        <taxon>Cephaloboidea</taxon>
        <taxon>Cephalobidae</taxon>
        <taxon>Acrobeloides</taxon>
    </lineage>
</organism>
<dbReference type="InterPro" id="IPR010255">
    <property type="entry name" value="Haem_peroxidase_sf"/>
</dbReference>
<dbReference type="InterPro" id="IPR019791">
    <property type="entry name" value="Haem_peroxidase_animal"/>
</dbReference>
<reference evidence="4" key="1">
    <citation type="submission" date="2022-11" db="UniProtKB">
        <authorList>
            <consortium name="WormBaseParasite"/>
        </authorList>
    </citation>
    <scope>IDENTIFICATION</scope>
</reference>
<protein>
    <submittedName>
        <fullName evidence="4">Uncharacterized protein</fullName>
    </submittedName>
</protein>
<dbReference type="Proteomes" id="UP000887540">
    <property type="component" value="Unplaced"/>
</dbReference>
<keyword evidence="2" id="KW-0408">Iron</keyword>
<feature type="binding site" description="axial binding residue" evidence="2">
    <location>
        <position position="254"/>
    </location>
    <ligand>
        <name>heme b</name>
        <dbReference type="ChEBI" id="CHEBI:60344"/>
    </ligand>
    <ligandPart>
        <name>Fe</name>
        <dbReference type="ChEBI" id="CHEBI:18248"/>
    </ligandPart>
</feature>
<evidence type="ECO:0000256" key="2">
    <source>
        <dbReference type="PIRSR" id="PIRSR619791-2"/>
    </source>
</evidence>
<dbReference type="Gene3D" id="1.10.640.10">
    <property type="entry name" value="Haem peroxidase domain superfamily, animal type"/>
    <property type="match status" value="1"/>
</dbReference>
<evidence type="ECO:0000256" key="1">
    <source>
        <dbReference type="ARBA" id="ARBA00022559"/>
    </source>
</evidence>
<dbReference type="GO" id="GO:0004601">
    <property type="term" value="F:peroxidase activity"/>
    <property type="evidence" value="ECO:0007669"/>
    <property type="project" value="UniProtKB-KW"/>
</dbReference>
<dbReference type="InterPro" id="IPR037120">
    <property type="entry name" value="Haem_peroxidase_sf_animal"/>
</dbReference>
<dbReference type="GO" id="GO:0020037">
    <property type="term" value="F:heme binding"/>
    <property type="evidence" value="ECO:0007669"/>
    <property type="project" value="InterPro"/>
</dbReference>
<evidence type="ECO:0000313" key="3">
    <source>
        <dbReference type="Proteomes" id="UP000887540"/>
    </source>
</evidence>
<dbReference type="SUPFAM" id="SSF48113">
    <property type="entry name" value="Heme-dependent peroxidases"/>
    <property type="match status" value="1"/>
</dbReference>
<evidence type="ECO:0000313" key="4">
    <source>
        <dbReference type="WBParaSite" id="ACRNAN_scaffold1306.g15318.t1"/>
    </source>
</evidence>
<dbReference type="AlphaFoldDB" id="A0A914CQ69"/>
<proteinExistence type="predicted"/>
<keyword evidence="2" id="KW-0479">Metal-binding</keyword>
<keyword evidence="2" id="KW-0349">Heme</keyword>
<dbReference type="PANTHER" id="PTHR11475:SF133">
    <property type="entry name" value="PEROXIDASE"/>
    <property type="match status" value="1"/>
</dbReference>
<dbReference type="PROSITE" id="PS50292">
    <property type="entry name" value="PEROXIDASE_3"/>
    <property type="match status" value="1"/>
</dbReference>
<dbReference type="CDD" id="cd09823">
    <property type="entry name" value="peroxinectin_like"/>
    <property type="match status" value="1"/>
</dbReference>
<dbReference type="WBParaSite" id="ACRNAN_scaffold1306.g15318.t1">
    <property type="protein sequence ID" value="ACRNAN_scaffold1306.g15318.t1"/>
    <property type="gene ID" value="ACRNAN_scaffold1306.g15318"/>
</dbReference>
<dbReference type="Pfam" id="PF03098">
    <property type="entry name" value="An_peroxidase"/>
    <property type="match status" value="1"/>
</dbReference>